<keyword evidence="1" id="KW-0472">Membrane</keyword>
<dbReference type="Proteomes" id="UP001362999">
    <property type="component" value="Unassembled WGS sequence"/>
</dbReference>
<evidence type="ECO:0000256" key="1">
    <source>
        <dbReference type="SAM" id="Phobius"/>
    </source>
</evidence>
<protein>
    <submittedName>
        <fullName evidence="2">Uncharacterized protein</fullName>
    </submittedName>
</protein>
<reference evidence="2 3" key="1">
    <citation type="journal article" date="2024" name="J Genomics">
        <title>Draft genome sequencing and assembly of Favolaschia claudopus CIRM-BRFM 2984 isolated from oak limbs.</title>
        <authorList>
            <person name="Navarro D."/>
            <person name="Drula E."/>
            <person name="Chaduli D."/>
            <person name="Cazenave R."/>
            <person name="Ahrendt S."/>
            <person name="Wang J."/>
            <person name="Lipzen A."/>
            <person name="Daum C."/>
            <person name="Barry K."/>
            <person name="Grigoriev I.V."/>
            <person name="Favel A."/>
            <person name="Rosso M.N."/>
            <person name="Martin F."/>
        </authorList>
    </citation>
    <scope>NUCLEOTIDE SEQUENCE [LARGE SCALE GENOMIC DNA]</scope>
    <source>
        <strain evidence="2 3">CIRM-BRFM 2984</strain>
    </source>
</reference>
<evidence type="ECO:0000313" key="3">
    <source>
        <dbReference type="Proteomes" id="UP001362999"/>
    </source>
</evidence>
<evidence type="ECO:0000313" key="2">
    <source>
        <dbReference type="EMBL" id="KAK7023308.1"/>
    </source>
</evidence>
<comment type="caution">
    <text evidence="2">The sequence shown here is derived from an EMBL/GenBank/DDBJ whole genome shotgun (WGS) entry which is preliminary data.</text>
</comment>
<organism evidence="2 3">
    <name type="scientific">Favolaschia claudopus</name>
    <dbReference type="NCBI Taxonomy" id="2862362"/>
    <lineage>
        <taxon>Eukaryota</taxon>
        <taxon>Fungi</taxon>
        <taxon>Dikarya</taxon>
        <taxon>Basidiomycota</taxon>
        <taxon>Agaricomycotina</taxon>
        <taxon>Agaricomycetes</taxon>
        <taxon>Agaricomycetidae</taxon>
        <taxon>Agaricales</taxon>
        <taxon>Marasmiineae</taxon>
        <taxon>Mycenaceae</taxon>
        <taxon>Favolaschia</taxon>
    </lineage>
</organism>
<dbReference type="EMBL" id="JAWWNJ010000036">
    <property type="protein sequence ID" value="KAK7023308.1"/>
    <property type="molecule type" value="Genomic_DNA"/>
</dbReference>
<proteinExistence type="predicted"/>
<sequence length="199" mass="21405">MSSKSHLLMCAGVSNSCQHATEAPSVLRGLVARDGDIEAATNPISRDTSLSNCRPAMDTLGGCSGICSSISYALSPTVIIGIFVVSVLSPSGIDVDSRCRHSFVYQHCDSEMLDDRVYDPYIPSANEDSHVWYFLRMRAIHASVIFLAAAIAGFGSLSRDNDSDASAYNSQCLLQVLHVLSRASSTSFAWDLLPVPQVK</sequence>
<keyword evidence="1" id="KW-1133">Transmembrane helix</keyword>
<accession>A0AAW0BC81</accession>
<gene>
    <name evidence="2" type="ORF">R3P38DRAFT_3195386</name>
</gene>
<name>A0AAW0BC81_9AGAR</name>
<keyword evidence="1" id="KW-0812">Transmembrane</keyword>
<feature type="transmembrane region" description="Helical" evidence="1">
    <location>
        <begin position="139"/>
        <end position="157"/>
    </location>
</feature>
<dbReference type="AlphaFoldDB" id="A0AAW0BC81"/>
<keyword evidence="3" id="KW-1185">Reference proteome</keyword>